<dbReference type="Gene3D" id="1.10.10.410">
    <property type="match status" value="1"/>
</dbReference>
<dbReference type="PANTHER" id="PTHR28055">
    <property type="entry name" value="ALTERED INHERITANCE OF MITOCHONDRIA PROTEIN 41, MITOCHONDRIAL"/>
    <property type="match status" value="1"/>
</dbReference>
<name>A0A1B4XCK4_9GAMM</name>
<dbReference type="EMBL" id="AP014879">
    <property type="protein sequence ID" value="BAV32500.1"/>
    <property type="molecule type" value="Genomic_DNA"/>
</dbReference>
<dbReference type="InterPro" id="IPR042184">
    <property type="entry name" value="YqeY/Aim41_N"/>
</dbReference>
<evidence type="ECO:0000313" key="1">
    <source>
        <dbReference type="EMBL" id="BAV32500.1"/>
    </source>
</evidence>
<dbReference type="OrthoDB" id="9788127at2"/>
<protein>
    <submittedName>
        <fullName evidence="1">Aspartyl-tRNA amidotransferase subunit B</fullName>
    </submittedName>
</protein>
<dbReference type="Pfam" id="PF09424">
    <property type="entry name" value="YqeY"/>
    <property type="match status" value="1"/>
</dbReference>
<dbReference type="GO" id="GO:0016884">
    <property type="term" value="F:carbon-nitrogen ligase activity, with glutamine as amido-N-donor"/>
    <property type="evidence" value="ECO:0007669"/>
    <property type="project" value="InterPro"/>
</dbReference>
<gene>
    <name evidence="1" type="ORF">SCL_0176</name>
</gene>
<dbReference type="InterPro" id="IPR003789">
    <property type="entry name" value="Asn/Gln_tRNA_amidoTrase-B-like"/>
</dbReference>
<evidence type="ECO:0000313" key="2">
    <source>
        <dbReference type="Proteomes" id="UP000243180"/>
    </source>
</evidence>
<dbReference type="Gene3D" id="1.10.1510.10">
    <property type="entry name" value="Uncharacterised protein YqeY/AIM41 PF09424, N-terminal domain"/>
    <property type="match status" value="1"/>
</dbReference>
<dbReference type="Proteomes" id="UP000243180">
    <property type="component" value="Chromosome"/>
</dbReference>
<keyword evidence="2" id="KW-1185">Reference proteome</keyword>
<dbReference type="KEGG" id="slim:SCL_0176"/>
<proteinExistence type="predicted"/>
<accession>A0A1B4XCK4</accession>
<organism evidence="1 2">
    <name type="scientific">Sulfuricaulis limicola</name>
    <dbReference type="NCBI Taxonomy" id="1620215"/>
    <lineage>
        <taxon>Bacteria</taxon>
        <taxon>Pseudomonadati</taxon>
        <taxon>Pseudomonadota</taxon>
        <taxon>Gammaproteobacteria</taxon>
        <taxon>Acidiferrobacterales</taxon>
        <taxon>Acidiferrobacteraceae</taxon>
        <taxon>Sulfuricaulis</taxon>
    </lineage>
</organism>
<dbReference type="InParanoid" id="A0A1B4XCK4"/>
<dbReference type="PANTHER" id="PTHR28055:SF1">
    <property type="entry name" value="ALTERED INHERITANCE OF MITOCHONDRIA PROTEIN 41, MITOCHONDRIAL"/>
    <property type="match status" value="1"/>
</dbReference>
<keyword evidence="1" id="KW-0808">Transferase</keyword>
<dbReference type="RefSeq" id="WP_096359176.1">
    <property type="nucleotide sequence ID" value="NZ_AP014879.1"/>
</dbReference>
<dbReference type="GO" id="GO:0016740">
    <property type="term" value="F:transferase activity"/>
    <property type="evidence" value="ECO:0007669"/>
    <property type="project" value="UniProtKB-KW"/>
</dbReference>
<dbReference type="InterPro" id="IPR019004">
    <property type="entry name" value="YqeY/Aim41"/>
</dbReference>
<dbReference type="AlphaFoldDB" id="A0A1B4XCK4"/>
<sequence length="149" mass="16321">MSLKEKIKDDIKQAMRDKNESRLGTLRMLSAAIQRREVDERIQLDDVQVIAVIEKLVKQGRESIEQYVKGGRQELADKESGEIAVFQAYLPQQLSEAEIDQLVAEAIAATGASSIKDMGKVMGVLKPKLQGRADMGQVGGKIKARLGAG</sequence>
<reference evidence="1 2" key="1">
    <citation type="submission" date="2015-05" db="EMBL/GenBank/DDBJ databases">
        <title>Complete genome sequence of a sulfur-oxidizing gammaproteobacterium strain HA5.</title>
        <authorList>
            <person name="Miura A."/>
            <person name="Kojima H."/>
            <person name="Fukui M."/>
        </authorList>
    </citation>
    <scope>NUCLEOTIDE SEQUENCE [LARGE SCALE GENOMIC DNA]</scope>
    <source>
        <strain evidence="1 2">HA5</strain>
    </source>
</reference>
<dbReference type="SUPFAM" id="SSF89095">
    <property type="entry name" value="GatB/YqeY motif"/>
    <property type="match status" value="1"/>
</dbReference>
<dbReference type="InterPro" id="IPR023168">
    <property type="entry name" value="GatB_Yqey_C_2"/>
</dbReference>